<evidence type="ECO:0000313" key="2">
    <source>
        <dbReference type="Proteomes" id="UP000289734"/>
    </source>
</evidence>
<dbReference type="EMBL" id="SBKQ01000005">
    <property type="protein sequence ID" value="RXR32956.1"/>
    <property type="molecule type" value="Genomic_DNA"/>
</dbReference>
<dbReference type="AlphaFoldDB" id="A0A4V1N4Q2"/>
<comment type="caution">
    <text evidence="1">The sequence shown here is derived from an EMBL/GenBank/DDBJ whole genome shotgun (WGS) entry which is preliminary data.</text>
</comment>
<gene>
    <name evidence="1" type="ORF">EQG68_05550</name>
</gene>
<evidence type="ECO:0000313" key="1">
    <source>
        <dbReference type="EMBL" id="RXR32956.1"/>
    </source>
</evidence>
<reference evidence="2" key="1">
    <citation type="submission" date="2019-01" db="EMBL/GenBank/DDBJ databases">
        <title>Cytophagaceae bacterium strain CAR-16.</title>
        <authorList>
            <person name="Chen W.-M."/>
        </authorList>
    </citation>
    <scope>NUCLEOTIDE SEQUENCE [LARGE SCALE GENOMIC DNA]</scope>
    <source>
        <strain evidence="2">ICH-30</strain>
    </source>
</reference>
<proteinExistence type="predicted"/>
<protein>
    <submittedName>
        <fullName evidence="1">Uncharacterized protein</fullName>
    </submittedName>
</protein>
<sequence>MIIQSIEVKELFEEFNETVEKSQNLAIFARDIELQKKEIDTLDKFCEKAESLKAKNLDNYTELELNLILCLIISAETIKLELSFLISLKNNEMEAAWASLVTAQNNISVVARNHPINGEYLNGYIQRLDLYEKLLFPKMTFASVGGIFRETKCSICKKDYEDCEHMKGKMYKGQLCVREIHKMDLEEVSVVENPSNKLCRQLTIKYDGKEVDLMTLKEKTTDKNV</sequence>
<organism evidence="1 2">
    <name type="scientific">Flavobacterium piscinae</name>
    <dbReference type="NCBI Taxonomy" id="2506424"/>
    <lineage>
        <taxon>Bacteria</taxon>
        <taxon>Pseudomonadati</taxon>
        <taxon>Bacteroidota</taxon>
        <taxon>Flavobacteriia</taxon>
        <taxon>Flavobacteriales</taxon>
        <taxon>Flavobacteriaceae</taxon>
        <taxon>Flavobacterium</taxon>
    </lineage>
</organism>
<keyword evidence="2" id="KW-1185">Reference proteome</keyword>
<name>A0A4V1N4Q2_9FLAO</name>
<dbReference type="Proteomes" id="UP000289734">
    <property type="component" value="Unassembled WGS sequence"/>
</dbReference>
<dbReference type="OrthoDB" id="9801392at2"/>
<dbReference type="RefSeq" id="WP_129463800.1">
    <property type="nucleotide sequence ID" value="NZ_SBKQ01000005.1"/>
</dbReference>
<accession>A0A4V1N4Q2</accession>